<evidence type="ECO:0000256" key="1">
    <source>
        <dbReference type="SAM" id="MobiDB-lite"/>
    </source>
</evidence>
<name>V5HV76_IXORI</name>
<feature type="compositionally biased region" description="Polar residues" evidence="1">
    <location>
        <begin position="1"/>
        <end position="12"/>
    </location>
</feature>
<sequence>VQFGGATQQSNLRKSDGSKTHIPPRSEAAECVGGVMSSVCRADDSWRLSSLSWCLTWARSGSGRVSAKKPRPAWHVRCLQ</sequence>
<feature type="non-terminal residue" evidence="2">
    <location>
        <position position="1"/>
    </location>
</feature>
<accession>V5HV76</accession>
<dbReference type="EMBL" id="GANP01004341">
    <property type="protein sequence ID" value="JAB80127.1"/>
    <property type="molecule type" value="mRNA"/>
</dbReference>
<evidence type="ECO:0000313" key="2">
    <source>
        <dbReference type="EMBL" id="JAB80127.1"/>
    </source>
</evidence>
<proteinExistence type="evidence at transcript level"/>
<protein>
    <submittedName>
        <fullName evidence="2">Uncharacterized protein</fullName>
    </submittedName>
</protein>
<feature type="region of interest" description="Disordered" evidence="1">
    <location>
        <begin position="1"/>
        <end position="25"/>
    </location>
</feature>
<organism evidence="2">
    <name type="scientific">Ixodes ricinus</name>
    <name type="common">Common tick</name>
    <name type="synonym">Acarus ricinus</name>
    <dbReference type="NCBI Taxonomy" id="34613"/>
    <lineage>
        <taxon>Eukaryota</taxon>
        <taxon>Metazoa</taxon>
        <taxon>Ecdysozoa</taxon>
        <taxon>Arthropoda</taxon>
        <taxon>Chelicerata</taxon>
        <taxon>Arachnida</taxon>
        <taxon>Acari</taxon>
        <taxon>Parasitiformes</taxon>
        <taxon>Ixodida</taxon>
        <taxon>Ixodoidea</taxon>
        <taxon>Ixodidae</taxon>
        <taxon>Ixodinae</taxon>
        <taxon>Ixodes</taxon>
    </lineage>
</organism>
<dbReference type="AlphaFoldDB" id="V5HV76"/>
<reference evidence="2" key="1">
    <citation type="journal article" date="2015" name="Sci. Rep.">
        <title>Tissue- and time-dependent transcription in Ixodes ricinus salivary glands and midguts when blood feeding on the vertebrate host.</title>
        <authorList>
            <person name="Kotsyfakis M."/>
            <person name="Schwarz A."/>
            <person name="Erhart J."/>
            <person name="Ribeiro J.M."/>
        </authorList>
    </citation>
    <scope>NUCLEOTIDE SEQUENCE</scope>
    <source>
        <tissue evidence="2">Salivary gland and midgut</tissue>
    </source>
</reference>